<dbReference type="InterPro" id="IPR000182">
    <property type="entry name" value="GNAT_dom"/>
</dbReference>
<accession>A0ABN0Y2T6</accession>
<dbReference type="EMBL" id="BAAACX010000006">
    <property type="protein sequence ID" value="GAA0379915.1"/>
    <property type="molecule type" value="Genomic_DNA"/>
</dbReference>
<evidence type="ECO:0000313" key="2">
    <source>
        <dbReference type="EMBL" id="GAA0379915.1"/>
    </source>
</evidence>
<dbReference type="Gene3D" id="3.40.630.30">
    <property type="match status" value="1"/>
</dbReference>
<evidence type="ECO:0000259" key="1">
    <source>
        <dbReference type="PROSITE" id="PS51186"/>
    </source>
</evidence>
<dbReference type="RefSeq" id="WP_343857983.1">
    <property type="nucleotide sequence ID" value="NZ_BAAACX010000006.1"/>
</dbReference>
<comment type="caution">
    <text evidence="2">The sequence shown here is derived from an EMBL/GenBank/DDBJ whole genome shotgun (WGS) entry which is preliminary data.</text>
</comment>
<dbReference type="Pfam" id="PF13302">
    <property type="entry name" value="Acetyltransf_3"/>
    <property type="match status" value="1"/>
</dbReference>
<dbReference type="InterPro" id="IPR016181">
    <property type="entry name" value="Acyl_CoA_acyltransferase"/>
</dbReference>
<evidence type="ECO:0000313" key="3">
    <source>
        <dbReference type="Proteomes" id="UP001500340"/>
    </source>
</evidence>
<dbReference type="PANTHER" id="PTHR43415:SF3">
    <property type="entry name" value="GNAT-FAMILY ACETYLTRANSFERASE"/>
    <property type="match status" value="1"/>
</dbReference>
<protein>
    <submittedName>
        <fullName evidence="2">GNAT family protein</fullName>
    </submittedName>
</protein>
<feature type="domain" description="N-acetyltransferase" evidence="1">
    <location>
        <begin position="12"/>
        <end position="170"/>
    </location>
</feature>
<dbReference type="Proteomes" id="UP001500340">
    <property type="component" value="Unassembled WGS sequence"/>
</dbReference>
<sequence length="191" mass="22045">MKYFRKIEGPRIYLSPVNADDVETYTKWINNMRLSLGLGSASQSFSLLREKNVLENLAKENHNYAIVLQETDELLGNCSLFAINEVHRTAELGIFIGEETARNKGYGTEAIQLLTEYGFKILNLNNIMLKLYEFNHSAYRCYDKAGFREFGRRSRACHLNGAFYDDIYMEMVPKDMTTSFLNSIIPKKKIN</sequence>
<name>A0ABN0Y2T6_9BACL</name>
<dbReference type="PANTHER" id="PTHR43415">
    <property type="entry name" value="SPERMIDINE N(1)-ACETYLTRANSFERASE"/>
    <property type="match status" value="1"/>
</dbReference>
<organism evidence="2 3">
    <name type="scientific">Paenibacillus motobuensis</name>
    <dbReference type="NCBI Taxonomy" id="295324"/>
    <lineage>
        <taxon>Bacteria</taxon>
        <taxon>Bacillati</taxon>
        <taxon>Bacillota</taxon>
        <taxon>Bacilli</taxon>
        <taxon>Bacillales</taxon>
        <taxon>Paenibacillaceae</taxon>
        <taxon>Paenibacillus</taxon>
    </lineage>
</organism>
<dbReference type="SUPFAM" id="SSF55729">
    <property type="entry name" value="Acyl-CoA N-acyltransferases (Nat)"/>
    <property type="match status" value="1"/>
</dbReference>
<proteinExistence type="predicted"/>
<dbReference type="PROSITE" id="PS51186">
    <property type="entry name" value="GNAT"/>
    <property type="match status" value="1"/>
</dbReference>
<reference evidence="2 3" key="1">
    <citation type="journal article" date="2019" name="Int. J. Syst. Evol. Microbiol.">
        <title>The Global Catalogue of Microorganisms (GCM) 10K type strain sequencing project: providing services to taxonomists for standard genome sequencing and annotation.</title>
        <authorList>
            <consortium name="The Broad Institute Genomics Platform"/>
            <consortium name="The Broad Institute Genome Sequencing Center for Infectious Disease"/>
            <person name="Wu L."/>
            <person name="Ma J."/>
        </authorList>
    </citation>
    <scope>NUCLEOTIDE SEQUENCE [LARGE SCALE GENOMIC DNA]</scope>
    <source>
        <strain evidence="2 3">JCM 12774</strain>
    </source>
</reference>
<keyword evidence="3" id="KW-1185">Reference proteome</keyword>
<gene>
    <name evidence="2" type="ORF">GCM10008933_08860</name>
</gene>